<dbReference type="AlphaFoldDB" id="A0A9D3Y3K3"/>
<name>A0A9D3Y3K3_DREPO</name>
<reference evidence="2" key="1">
    <citation type="journal article" date="2019" name="bioRxiv">
        <title>The Genome of the Zebra Mussel, Dreissena polymorpha: A Resource for Invasive Species Research.</title>
        <authorList>
            <person name="McCartney M.A."/>
            <person name="Auch B."/>
            <person name="Kono T."/>
            <person name="Mallez S."/>
            <person name="Zhang Y."/>
            <person name="Obille A."/>
            <person name="Becker A."/>
            <person name="Abrahante J.E."/>
            <person name="Garbe J."/>
            <person name="Badalamenti J.P."/>
            <person name="Herman A."/>
            <person name="Mangelson H."/>
            <person name="Liachko I."/>
            <person name="Sullivan S."/>
            <person name="Sone E.D."/>
            <person name="Koren S."/>
            <person name="Silverstein K.A.T."/>
            <person name="Beckman K.B."/>
            <person name="Gohl D.M."/>
        </authorList>
    </citation>
    <scope>NUCLEOTIDE SEQUENCE</scope>
    <source>
        <strain evidence="2">Duluth1</strain>
        <tissue evidence="2">Whole animal</tissue>
    </source>
</reference>
<evidence type="ECO:0000256" key="1">
    <source>
        <dbReference type="SAM" id="MobiDB-lite"/>
    </source>
</evidence>
<accession>A0A9D3Y3K3</accession>
<reference evidence="2" key="2">
    <citation type="submission" date="2020-11" db="EMBL/GenBank/DDBJ databases">
        <authorList>
            <person name="McCartney M.A."/>
            <person name="Auch B."/>
            <person name="Kono T."/>
            <person name="Mallez S."/>
            <person name="Becker A."/>
            <person name="Gohl D.M."/>
            <person name="Silverstein K.A.T."/>
            <person name="Koren S."/>
            <person name="Bechman K.B."/>
            <person name="Herman A."/>
            <person name="Abrahante J.E."/>
            <person name="Garbe J."/>
        </authorList>
    </citation>
    <scope>NUCLEOTIDE SEQUENCE</scope>
    <source>
        <strain evidence="2">Duluth1</strain>
        <tissue evidence="2">Whole animal</tissue>
    </source>
</reference>
<organism evidence="2 3">
    <name type="scientific">Dreissena polymorpha</name>
    <name type="common">Zebra mussel</name>
    <name type="synonym">Mytilus polymorpha</name>
    <dbReference type="NCBI Taxonomy" id="45954"/>
    <lineage>
        <taxon>Eukaryota</taxon>
        <taxon>Metazoa</taxon>
        <taxon>Spiralia</taxon>
        <taxon>Lophotrochozoa</taxon>
        <taxon>Mollusca</taxon>
        <taxon>Bivalvia</taxon>
        <taxon>Autobranchia</taxon>
        <taxon>Heteroconchia</taxon>
        <taxon>Euheterodonta</taxon>
        <taxon>Imparidentia</taxon>
        <taxon>Neoheterodontei</taxon>
        <taxon>Myida</taxon>
        <taxon>Dreissenoidea</taxon>
        <taxon>Dreissenidae</taxon>
        <taxon>Dreissena</taxon>
    </lineage>
</organism>
<comment type="caution">
    <text evidence="2">The sequence shown here is derived from an EMBL/GenBank/DDBJ whole genome shotgun (WGS) entry which is preliminary data.</text>
</comment>
<protein>
    <submittedName>
        <fullName evidence="2">Uncharacterized protein</fullName>
    </submittedName>
</protein>
<dbReference type="Proteomes" id="UP000828390">
    <property type="component" value="Unassembled WGS sequence"/>
</dbReference>
<gene>
    <name evidence="2" type="ORF">DPMN_193087</name>
</gene>
<keyword evidence="3" id="KW-1185">Reference proteome</keyword>
<evidence type="ECO:0000313" key="3">
    <source>
        <dbReference type="Proteomes" id="UP000828390"/>
    </source>
</evidence>
<sequence>MISGLSRTHKDNQGINAVVPERQLHGPSRMLSSSRTGKDQHGNFELPKTAALASRSDKDISRTFQEIFGSTRSYTVHMPDHRGYNP</sequence>
<proteinExistence type="predicted"/>
<feature type="region of interest" description="Disordered" evidence="1">
    <location>
        <begin position="1"/>
        <end position="57"/>
    </location>
</feature>
<evidence type="ECO:0000313" key="2">
    <source>
        <dbReference type="EMBL" id="KAH3692538.1"/>
    </source>
</evidence>
<dbReference type="EMBL" id="JAIWYP010000021">
    <property type="protein sequence ID" value="KAH3692538.1"/>
    <property type="molecule type" value="Genomic_DNA"/>
</dbReference>